<dbReference type="OrthoDB" id="6421689at2759"/>
<evidence type="ECO:0000259" key="1">
    <source>
        <dbReference type="Pfam" id="PF20700"/>
    </source>
</evidence>
<keyword evidence="3" id="KW-1185">Reference proteome</keyword>
<reference evidence="2 3" key="1">
    <citation type="journal article" date="2019" name="Sci. Rep.">
        <title>Orb-weaving spider Araneus ventricosus genome elucidates the spidroin gene catalogue.</title>
        <authorList>
            <person name="Kono N."/>
            <person name="Nakamura H."/>
            <person name="Ohtoshi R."/>
            <person name="Moran D.A.P."/>
            <person name="Shinohara A."/>
            <person name="Yoshida Y."/>
            <person name="Fujiwara M."/>
            <person name="Mori M."/>
            <person name="Tomita M."/>
            <person name="Arakawa K."/>
        </authorList>
    </citation>
    <scope>NUCLEOTIDE SEQUENCE [LARGE SCALE GENOMIC DNA]</scope>
</reference>
<accession>A0A4Y1ZM86</accession>
<comment type="caution">
    <text evidence="2">The sequence shown here is derived from an EMBL/GenBank/DDBJ whole genome shotgun (WGS) entry which is preliminary data.</text>
</comment>
<dbReference type="EMBL" id="BGPR01151140">
    <property type="protein sequence ID" value="GBL57411.1"/>
    <property type="molecule type" value="Genomic_DNA"/>
</dbReference>
<evidence type="ECO:0000313" key="3">
    <source>
        <dbReference type="Proteomes" id="UP000499080"/>
    </source>
</evidence>
<dbReference type="InterPro" id="IPR049012">
    <property type="entry name" value="Mutator_transp_dom"/>
</dbReference>
<proteinExistence type="predicted"/>
<organism evidence="2 3">
    <name type="scientific">Araneus ventricosus</name>
    <name type="common">Orbweaver spider</name>
    <name type="synonym">Epeira ventricosa</name>
    <dbReference type="NCBI Taxonomy" id="182803"/>
    <lineage>
        <taxon>Eukaryota</taxon>
        <taxon>Metazoa</taxon>
        <taxon>Ecdysozoa</taxon>
        <taxon>Arthropoda</taxon>
        <taxon>Chelicerata</taxon>
        <taxon>Arachnida</taxon>
        <taxon>Araneae</taxon>
        <taxon>Araneomorphae</taxon>
        <taxon>Entelegynae</taxon>
        <taxon>Araneoidea</taxon>
        <taxon>Araneidae</taxon>
        <taxon>Araneus</taxon>
    </lineage>
</organism>
<sequence>MEGGLESSGYKARVLLPWKKTLRLNRKKSEVIQKMRFIDGNDEDPPYIIETREKEVEEKAVSGRFICDLGYVINQARKLETHSYECSFGGKFMFSYLKNVGLGVVLNFKCTNSLCTAVAEIHSDPEISALNELAVLGALSTGSGFSQECEKFAAIGVRYMSKYVFASCEKTTEKVLDSTIETNLVKSIQEEKKLADERNDIDKDGFFCVTAVVDGGWCKRSYGHGYNASSGVAVIIGLATQKIIFIDIRNKVCLTCHAIETGRISSKTHVCHKNWDASSTSMESNIIVEGMKYLESIHNIRCTRVVGDGDSNIIKRIKDEIGYGNRVLKVECANHAVRRYSRALEKLQRDTRRFSGKSGVRVRNILKQNIGKLAQGARALIKKHAILFQSEPTQTAIQELVSNFRNFPRLVFQQSSKSNTTNKMPEESSELLSLMESSGMLRAIDEEINR</sequence>
<dbReference type="AlphaFoldDB" id="A0A4Y1ZM86"/>
<feature type="non-terminal residue" evidence="2">
    <location>
        <position position="450"/>
    </location>
</feature>
<feature type="domain" description="Mutator-like transposase" evidence="1">
    <location>
        <begin position="63"/>
        <end position="383"/>
    </location>
</feature>
<dbReference type="Pfam" id="PF20700">
    <property type="entry name" value="Mutator"/>
    <property type="match status" value="1"/>
</dbReference>
<dbReference type="Proteomes" id="UP000499080">
    <property type="component" value="Unassembled WGS sequence"/>
</dbReference>
<gene>
    <name evidence="2" type="ORF">AVEN_6429_1</name>
</gene>
<evidence type="ECO:0000313" key="2">
    <source>
        <dbReference type="EMBL" id="GBL57411.1"/>
    </source>
</evidence>
<name>A0A4Y1ZM86_ARAVE</name>
<protein>
    <recommendedName>
        <fullName evidence="1">Mutator-like transposase domain-containing protein</fullName>
    </recommendedName>
</protein>